<dbReference type="InterPro" id="IPR051454">
    <property type="entry name" value="RNA/ubiquinone_mod_enzymes"/>
</dbReference>
<accession>A0A921AY87</accession>
<sequence>MISSSLPELLAPAGDMSCFLAAMAAGADATYLGLKNFSARAGAENFSTTELARMVDLANQNGRRIYVAFNSLIKGSDILSAGRLIKRLQRDAQPHGLIIQDIGLIEVARQAGFEGELHLSTLSNISHPRDLEAVQKLGVQRVVLPRELSIDEIRQMDEEAPENMDFEMFIHGALCWCVSGRCYWSSYLGGKSGLRGRCVQPCRRIYKQKGREGRFFSCQDLSLDVLVKTLADIPHVRSLKIEGRKKGPHYVYHVVAAYRMLLDATGTPDWPHAKKDAEALLDMALGRPVTRARFLPQKDVRISTPDEPTSSGMLVGKIQFEKKNGVPSLPFIKPRLELLPKDLLRIGYEDEPWHDTIPVTRRTPKAGSCTLRLSRHKMPKAGVPVFLIDRREPELVHILQEWEKKLEACRKVESPLVEWTPHLPRPVRTRRQQDYLVRSSLPQGRETRSSRSVMTALWMSANTLRAVSRTVMPRISWWLPPVIWPDESELWQRLIAEALRDGATHFVCNAPWQAGLFPTENEKRRPHLTAGPFCNISNPAAVAVLAGMGFEAAFASPELSGEDYLALPRQCCLPMGMVLSGYWPVGISRHGMNQVRANEAFFSPKGEAFWARNYGHNLWMYPAWPMDLSAHRQELEGAGYAFFARLEENLPPNLPPLRRTSEFNWNGSLL</sequence>
<proteinExistence type="predicted"/>
<dbReference type="Pfam" id="PF01136">
    <property type="entry name" value="Peptidase_U32"/>
    <property type="match status" value="1"/>
</dbReference>
<dbReference type="RefSeq" id="WP_304124001.1">
    <property type="nucleotide sequence ID" value="NZ_DYZA01000237.1"/>
</dbReference>
<dbReference type="Proteomes" id="UP000698963">
    <property type="component" value="Unassembled WGS sequence"/>
</dbReference>
<comment type="caution">
    <text evidence="1">The sequence shown here is derived from an EMBL/GenBank/DDBJ whole genome shotgun (WGS) entry which is preliminary data.</text>
</comment>
<gene>
    <name evidence="1" type="ORF">K8W16_11610</name>
</gene>
<dbReference type="PANTHER" id="PTHR30217">
    <property type="entry name" value="PEPTIDASE U32 FAMILY"/>
    <property type="match status" value="1"/>
</dbReference>
<evidence type="ECO:0000313" key="1">
    <source>
        <dbReference type="EMBL" id="HJD98276.1"/>
    </source>
</evidence>
<dbReference type="PANTHER" id="PTHR30217:SF10">
    <property type="entry name" value="23S RRNA 5-HYDROXYCYTIDINE C2501 SYNTHASE"/>
    <property type="match status" value="1"/>
</dbReference>
<dbReference type="InterPro" id="IPR001539">
    <property type="entry name" value="Peptidase_U32"/>
</dbReference>
<protein>
    <submittedName>
        <fullName evidence="1">U32 family peptidase</fullName>
    </submittedName>
</protein>
<reference evidence="1" key="1">
    <citation type="journal article" date="2021" name="PeerJ">
        <title>Extensive microbial diversity within the chicken gut microbiome revealed by metagenomics and culture.</title>
        <authorList>
            <person name="Gilroy R."/>
            <person name="Ravi A."/>
            <person name="Getino M."/>
            <person name="Pursley I."/>
            <person name="Horton D.L."/>
            <person name="Alikhan N.F."/>
            <person name="Baker D."/>
            <person name="Gharbi K."/>
            <person name="Hall N."/>
            <person name="Watson M."/>
            <person name="Adriaenssens E.M."/>
            <person name="Foster-Nyarko E."/>
            <person name="Jarju S."/>
            <person name="Secka A."/>
            <person name="Antonio M."/>
            <person name="Oren A."/>
            <person name="Chaudhuri R.R."/>
            <person name="La Ragione R."/>
            <person name="Hildebrand F."/>
            <person name="Pallen M.J."/>
        </authorList>
    </citation>
    <scope>NUCLEOTIDE SEQUENCE</scope>
    <source>
        <strain evidence="1">ChiGjej2B2-19336</strain>
    </source>
</reference>
<organism evidence="1 2">
    <name type="scientific">Mailhella massiliensis</name>
    <dbReference type="NCBI Taxonomy" id="1903261"/>
    <lineage>
        <taxon>Bacteria</taxon>
        <taxon>Pseudomonadati</taxon>
        <taxon>Thermodesulfobacteriota</taxon>
        <taxon>Desulfovibrionia</taxon>
        <taxon>Desulfovibrionales</taxon>
        <taxon>Desulfovibrionaceae</taxon>
        <taxon>Mailhella</taxon>
    </lineage>
</organism>
<evidence type="ECO:0000313" key="2">
    <source>
        <dbReference type="Proteomes" id="UP000698963"/>
    </source>
</evidence>
<dbReference type="EMBL" id="DYZA01000237">
    <property type="protein sequence ID" value="HJD98276.1"/>
    <property type="molecule type" value="Genomic_DNA"/>
</dbReference>
<dbReference type="AlphaFoldDB" id="A0A921AY87"/>
<name>A0A921AY87_9BACT</name>
<reference evidence="1" key="2">
    <citation type="submission" date="2021-09" db="EMBL/GenBank/DDBJ databases">
        <authorList>
            <person name="Gilroy R."/>
        </authorList>
    </citation>
    <scope>NUCLEOTIDE SEQUENCE</scope>
    <source>
        <strain evidence="1">ChiGjej2B2-19336</strain>
    </source>
</reference>